<dbReference type="EMBL" id="RRGJ01000001">
    <property type="protein sequence ID" value="TJQ18955.1"/>
    <property type="molecule type" value="Genomic_DNA"/>
</dbReference>
<accession>A0A2A6QEM3</accession>
<evidence type="ECO:0000313" key="2">
    <source>
        <dbReference type="Proteomes" id="UP000309937"/>
    </source>
</evidence>
<comment type="caution">
    <text evidence="1">The sequence shown here is derived from an EMBL/GenBank/DDBJ whole genome shotgun (WGS) entry which is preliminary data.</text>
</comment>
<sequence>MEFKELPKEIQEIAAHTLRQRLNEVALEAETKKDIDNMARNVRDAFTGLYSVSVEDNNIPDEQEESTDPHKFWKSVEAIAKAKLLELNNLYHRENDGRQSLHHQGVATLIALTKEQGEYHPVALNDTVK</sequence>
<protein>
    <submittedName>
        <fullName evidence="1">Uncharacterized protein</fullName>
    </submittedName>
</protein>
<dbReference type="RefSeq" id="WP_000394567.1">
    <property type="nucleotide sequence ID" value="NZ_BFZM01000008.1"/>
</dbReference>
<evidence type="ECO:0000313" key="1">
    <source>
        <dbReference type="EMBL" id="TJQ18955.1"/>
    </source>
</evidence>
<name>A0A2A6QEM3_ECOLX</name>
<dbReference type="AlphaFoldDB" id="A0A2A6QEM3"/>
<gene>
    <name evidence="1" type="ORF">C9Z68_00060</name>
</gene>
<reference evidence="1 2" key="1">
    <citation type="submission" date="2018-12" db="EMBL/GenBank/DDBJ databases">
        <title>Food and Water Safety Consortium.</title>
        <authorList>
            <person name="Tyson S."/>
            <person name="Peterson C.-L."/>
            <person name="Olson A."/>
            <person name="Tyler S."/>
            <person name="Cabral J."/>
            <person name="Lynch T."/>
            <person name="Knox N."/>
            <person name="Van Domselaar G."/>
            <person name="Graham M."/>
        </authorList>
    </citation>
    <scope>NUCLEOTIDE SEQUENCE [LARGE SCALE GENOMIC DNA]</scope>
    <source>
        <strain evidence="1 2">FWSEC0118</strain>
    </source>
</reference>
<dbReference type="Proteomes" id="UP000309937">
    <property type="component" value="Unassembled WGS sequence"/>
</dbReference>
<organism evidence="1 2">
    <name type="scientific">Escherichia coli</name>
    <dbReference type="NCBI Taxonomy" id="562"/>
    <lineage>
        <taxon>Bacteria</taxon>
        <taxon>Pseudomonadati</taxon>
        <taxon>Pseudomonadota</taxon>
        <taxon>Gammaproteobacteria</taxon>
        <taxon>Enterobacterales</taxon>
        <taxon>Enterobacteriaceae</taxon>
        <taxon>Escherichia</taxon>
    </lineage>
</organism>
<proteinExistence type="predicted"/>